<evidence type="ECO:0000256" key="1">
    <source>
        <dbReference type="SAM" id="MobiDB-lite"/>
    </source>
</evidence>
<dbReference type="Proteomes" id="UP000735302">
    <property type="component" value="Unassembled WGS sequence"/>
</dbReference>
<name>A0AAV4DT41_9GAST</name>
<protein>
    <submittedName>
        <fullName evidence="2">Uncharacterized protein</fullName>
    </submittedName>
</protein>
<feature type="compositionally biased region" description="Polar residues" evidence="1">
    <location>
        <begin position="84"/>
        <end position="98"/>
    </location>
</feature>
<dbReference type="EMBL" id="BLXT01008339">
    <property type="protein sequence ID" value="GFO47492.1"/>
    <property type="molecule type" value="Genomic_DNA"/>
</dbReference>
<proteinExistence type="predicted"/>
<reference evidence="2 3" key="1">
    <citation type="journal article" date="2021" name="Elife">
        <title>Chloroplast acquisition without the gene transfer in kleptoplastic sea slugs, Plakobranchus ocellatus.</title>
        <authorList>
            <person name="Maeda T."/>
            <person name="Takahashi S."/>
            <person name="Yoshida T."/>
            <person name="Shimamura S."/>
            <person name="Takaki Y."/>
            <person name="Nagai Y."/>
            <person name="Toyoda A."/>
            <person name="Suzuki Y."/>
            <person name="Arimoto A."/>
            <person name="Ishii H."/>
            <person name="Satoh N."/>
            <person name="Nishiyama T."/>
            <person name="Hasebe M."/>
            <person name="Maruyama T."/>
            <person name="Minagawa J."/>
            <person name="Obokata J."/>
            <person name="Shigenobu S."/>
        </authorList>
    </citation>
    <scope>NUCLEOTIDE SEQUENCE [LARGE SCALE GENOMIC DNA]</scope>
</reference>
<feature type="region of interest" description="Disordered" evidence="1">
    <location>
        <begin position="1"/>
        <end position="98"/>
    </location>
</feature>
<gene>
    <name evidence="2" type="ORF">PoB_007399700</name>
</gene>
<sequence length="98" mass="10426">MSLELNIGSVGSNCEKNKDNYDYISTQQGDHRLSGPPSGQGASGGARTRGRKVSADLRADSLAAEPPTPQRIRLFYPTSEKQTKPSSNVAGCDKSTTL</sequence>
<comment type="caution">
    <text evidence="2">The sequence shown here is derived from an EMBL/GenBank/DDBJ whole genome shotgun (WGS) entry which is preliminary data.</text>
</comment>
<keyword evidence="3" id="KW-1185">Reference proteome</keyword>
<evidence type="ECO:0000313" key="2">
    <source>
        <dbReference type="EMBL" id="GFO47492.1"/>
    </source>
</evidence>
<evidence type="ECO:0000313" key="3">
    <source>
        <dbReference type="Proteomes" id="UP000735302"/>
    </source>
</evidence>
<dbReference type="AlphaFoldDB" id="A0AAV4DT41"/>
<accession>A0AAV4DT41</accession>
<organism evidence="2 3">
    <name type="scientific">Plakobranchus ocellatus</name>
    <dbReference type="NCBI Taxonomy" id="259542"/>
    <lineage>
        <taxon>Eukaryota</taxon>
        <taxon>Metazoa</taxon>
        <taxon>Spiralia</taxon>
        <taxon>Lophotrochozoa</taxon>
        <taxon>Mollusca</taxon>
        <taxon>Gastropoda</taxon>
        <taxon>Heterobranchia</taxon>
        <taxon>Euthyneura</taxon>
        <taxon>Panpulmonata</taxon>
        <taxon>Sacoglossa</taxon>
        <taxon>Placobranchoidea</taxon>
        <taxon>Plakobranchidae</taxon>
        <taxon>Plakobranchus</taxon>
    </lineage>
</organism>